<comment type="caution">
    <text evidence="1">The sequence shown here is derived from an EMBL/GenBank/DDBJ whole genome shotgun (WGS) entry which is preliminary data.</text>
</comment>
<dbReference type="EMBL" id="BSOH01000023">
    <property type="protein sequence ID" value="GLR18736.1"/>
    <property type="molecule type" value="Genomic_DNA"/>
</dbReference>
<reference evidence="1" key="2">
    <citation type="submission" date="2023-01" db="EMBL/GenBank/DDBJ databases">
        <title>Draft genome sequence of Portibacter lacus strain NBRC 108769.</title>
        <authorList>
            <person name="Sun Q."/>
            <person name="Mori K."/>
        </authorList>
    </citation>
    <scope>NUCLEOTIDE SEQUENCE</scope>
    <source>
        <strain evidence="1">NBRC 108769</strain>
    </source>
</reference>
<organism evidence="1 2">
    <name type="scientific">Portibacter lacus</name>
    <dbReference type="NCBI Taxonomy" id="1099794"/>
    <lineage>
        <taxon>Bacteria</taxon>
        <taxon>Pseudomonadati</taxon>
        <taxon>Bacteroidota</taxon>
        <taxon>Saprospiria</taxon>
        <taxon>Saprospirales</taxon>
        <taxon>Haliscomenobacteraceae</taxon>
        <taxon>Portibacter</taxon>
    </lineage>
</organism>
<dbReference type="AlphaFoldDB" id="A0AA37SQ03"/>
<sequence>MNAHPFTYSICKLYIGDQYISGNLEVSAENLIFFNYLHLDSNIRYTADEILEASEVYRSSLSESILIHSEGSVLKIEDFRLGELSLSDHISISELKETFIHYSFKIKLEQAIDHLDVTHSIGAEYPLISSLLILEVEGKEVKKSFDNLATNKLHTVSFNKKSNRNATRLLLEKGDVSALIKIHTTDDILKEALGGFGVLKENPGLLNELLIIKSNELVIPFSNVQFNRTADNGIEITAEVPIDSNVELIAEWKEFNTVLKSVPTIILTDKSKSEFTLSRYSRILRW</sequence>
<evidence type="ECO:0000313" key="2">
    <source>
        <dbReference type="Proteomes" id="UP001156666"/>
    </source>
</evidence>
<dbReference type="Proteomes" id="UP001156666">
    <property type="component" value="Unassembled WGS sequence"/>
</dbReference>
<name>A0AA37SQ03_9BACT</name>
<gene>
    <name evidence="1" type="ORF">GCM10007940_33520</name>
</gene>
<protein>
    <submittedName>
        <fullName evidence="1">Uncharacterized protein</fullName>
    </submittedName>
</protein>
<keyword evidence="2" id="KW-1185">Reference proteome</keyword>
<reference evidence="1" key="1">
    <citation type="journal article" date="2014" name="Int. J. Syst. Evol. Microbiol.">
        <title>Complete genome sequence of Corynebacterium casei LMG S-19264T (=DSM 44701T), isolated from a smear-ripened cheese.</title>
        <authorList>
            <consortium name="US DOE Joint Genome Institute (JGI-PGF)"/>
            <person name="Walter F."/>
            <person name="Albersmeier A."/>
            <person name="Kalinowski J."/>
            <person name="Ruckert C."/>
        </authorList>
    </citation>
    <scope>NUCLEOTIDE SEQUENCE</scope>
    <source>
        <strain evidence="1">NBRC 108769</strain>
    </source>
</reference>
<evidence type="ECO:0000313" key="1">
    <source>
        <dbReference type="EMBL" id="GLR18736.1"/>
    </source>
</evidence>
<proteinExistence type="predicted"/>
<accession>A0AA37SQ03</accession>